<name>A0A9Q0RZI8_9DIPT</name>
<keyword evidence="6" id="KW-0808">Transferase</keyword>
<dbReference type="CDD" id="cd23437">
    <property type="entry name" value="beta-trefoil_Ricin_GALNT7"/>
    <property type="match status" value="1"/>
</dbReference>
<dbReference type="EMBL" id="WJQU01000003">
    <property type="protein sequence ID" value="KAJ6638008.1"/>
    <property type="molecule type" value="Genomic_DNA"/>
</dbReference>
<evidence type="ECO:0000256" key="12">
    <source>
        <dbReference type="ARBA" id="ARBA00023034"/>
    </source>
</evidence>
<dbReference type="Gene3D" id="3.90.550.10">
    <property type="entry name" value="Spore Coat Polysaccharide Biosynthesis Protein SpsA, Chain A"/>
    <property type="match status" value="2"/>
</dbReference>
<evidence type="ECO:0000256" key="18">
    <source>
        <dbReference type="ARBA" id="ARBA00053496"/>
    </source>
</evidence>
<evidence type="ECO:0000256" key="13">
    <source>
        <dbReference type="ARBA" id="ARBA00023136"/>
    </source>
</evidence>
<dbReference type="AlphaFoldDB" id="A0A9Q0RZI8"/>
<evidence type="ECO:0000256" key="21">
    <source>
        <dbReference type="SAM" id="Phobius"/>
    </source>
</evidence>
<keyword evidence="7 21" id="KW-0812">Transmembrane</keyword>
<evidence type="ECO:0000256" key="5">
    <source>
        <dbReference type="ARBA" id="ARBA00022676"/>
    </source>
</evidence>
<dbReference type="InterPro" id="IPR035992">
    <property type="entry name" value="Ricin_B-like_lectins"/>
</dbReference>
<gene>
    <name evidence="23" type="primary">Pgant7</name>
    <name evidence="23" type="ORF">Bhyg_10740</name>
</gene>
<evidence type="ECO:0000256" key="10">
    <source>
        <dbReference type="ARBA" id="ARBA00022968"/>
    </source>
</evidence>
<keyword evidence="12" id="KW-0333">Golgi apparatus</keyword>
<evidence type="ECO:0000256" key="8">
    <source>
        <dbReference type="ARBA" id="ARBA00022723"/>
    </source>
</evidence>
<feature type="non-terminal residue" evidence="23">
    <location>
        <position position="1"/>
    </location>
</feature>
<organism evidence="23 24">
    <name type="scientific">Pseudolycoriella hygida</name>
    <dbReference type="NCBI Taxonomy" id="35572"/>
    <lineage>
        <taxon>Eukaryota</taxon>
        <taxon>Metazoa</taxon>
        <taxon>Ecdysozoa</taxon>
        <taxon>Arthropoda</taxon>
        <taxon>Hexapoda</taxon>
        <taxon>Insecta</taxon>
        <taxon>Pterygota</taxon>
        <taxon>Neoptera</taxon>
        <taxon>Endopterygota</taxon>
        <taxon>Diptera</taxon>
        <taxon>Nematocera</taxon>
        <taxon>Sciaroidea</taxon>
        <taxon>Sciaridae</taxon>
        <taxon>Pseudolycoriella</taxon>
    </lineage>
</organism>
<evidence type="ECO:0000256" key="9">
    <source>
        <dbReference type="ARBA" id="ARBA00022734"/>
    </source>
</evidence>
<dbReference type="Pfam" id="PF02709">
    <property type="entry name" value="Glyco_transf_7C"/>
    <property type="match status" value="1"/>
</dbReference>
<keyword evidence="10" id="KW-0735">Signal-anchor</keyword>
<feature type="transmembrane region" description="Helical" evidence="21">
    <location>
        <begin position="12"/>
        <end position="32"/>
    </location>
</feature>
<comment type="subcellular location">
    <subcellularLocation>
        <location evidence="2">Golgi apparatus membrane</location>
        <topology evidence="2">Single-pass type II membrane protein</topology>
    </subcellularLocation>
</comment>
<dbReference type="InterPro" id="IPR045885">
    <property type="entry name" value="GalNAc-T"/>
</dbReference>
<feature type="domain" description="Ricin B lectin" evidence="22">
    <location>
        <begin position="458"/>
        <end position="575"/>
    </location>
</feature>
<dbReference type="GO" id="GO:0004653">
    <property type="term" value="F:polypeptide N-acetylgalactosaminyltransferase activity"/>
    <property type="evidence" value="ECO:0007669"/>
    <property type="project" value="TreeGrafter"/>
</dbReference>
<keyword evidence="13 21" id="KW-0472">Membrane</keyword>
<comment type="caution">
    <text evidence="23">The sequence shown here is derived from an EMBL/GenBank/DDBJ whole genome shotgun (WGS) entry which is preliminary data.</text>
</comment>
<dbReference type="FunFam" id="2.80.10.50:FF:000019">
    <property type="entry name" value="Polypeptide N-acetylgalactosaminyltransferase"/>
    <property type="match status" value="1"/>
</dbReference>
<evidence type="ECO:0000256" key="2">
    <source>
        <dbReference type="ARBA" id="ARBA00004323"/>
    </source>
</evidence>
<dbReference type="Gene3D" id="2.80.10.50">
    <property type="match status" value="1"/>
</dbReference>
<evidence type="ECO:0000256" key="20">
    <source>
        <dbReference type="ARBA" id="ARBA00082351"/>
    </source>
</evidence>
<keyword evidence="15" id="KW-0464">Manganese</keyword>
<dbReference type="FunFam" id="3.90.550.10:FF:000031">
    <property type="entry name" value="Polypeptide N-acetylgalactosaminyltransferase"/>
    <property type="match status" value="1"/>
</dbReference>
<accession>A0A9Q0RZI8</accession>
<dbReference type="SMART" id="SM00458">
    <property type="entry name" value="RICIN"/>
    <property type="match status" value="1"/>
</dbReference>
<evidence type="ECO:0000259" key="22">
    <source>
        <dbReference type="SMART" id="SM00458"/>
    </source>
</evidence>
<dbReference type="SUPFAM" id="SSF53448">
    <property type="entry name" value="Nucleotide-diphospho-sugar transferases"/>
    <property type="match status" value="2"/>
</dbReference>
<protein>
    <recommendedName>
        <fullName evidence="19">N-acetylgalactosaminyltransferase 7</fullName>
    </recommendedName>
    <alternativeName>
        <fullName evidence="20">Polypeptide GalNAc transferase 7</fullName>
    </alternativeName>
    <alternativeName>
        <fullName evidence="17">Protein-UDP acetylgalactosaminyltransferase 7</fullName>
    </alternativeName>
    <alternativeName>
        <fullName evidence="16">UDP-GalNAc:polypeptide N-acetylgalactosaminyltransferase 7</fullName>
    </alternativeName>
</protein>
<dbReference type="PANTHER" id="PTHR11675">
    <property type="entry name" value="N-ACETYLGALACTOSAMINYLTRANSFERASE"/>
    <property type="match status" value="1"/>
</dbReference>
<sequence>MRTPITLRRTRLMRICVIAAIVVPILYLTLTWSDEKGKSIHSQLFASRTPREAPKLVSELGNYEPQNIEVRDGPGEGGEAYNLPDDKANAAAESEMEYGMNIACSDEISLDRTIKDTRLPECRHWDYPHDLPKTSVIIVFHNEGFSVLMRTVQSILNRTPKHILHEILLVDDFSDKENLKDKLENYITRYDGKVRLIRNTEREGLIRTRSRGAQEARGEVIVFLDAHCEVNTNWLPPLLAPIYRDRTVMTVPIIDGIDHKTFEYRPVYADGHHYRGIFEWGMLYKENEVPRKEQKRREHNSEPYRSPTHAGGLFAMNRKYFLELGAYDDGLLVWGGENFELSFKIWQCGGSIEWVPCSRVGHVYRGFMPYNFGKLADKKKGPLITINYKRVIETWFDDKYKEYFYTREPLARFLDMGDISEQLALKERLNCKSFQWFMDNVAYDVFDKFPQLPANLHWGDLRSIATDSCLDAMGRQPPSIMGLQHCHGFGNNQLIRLNAAGQLGVGERCIEADTQGIKLAFCRLGTVDGPWQYDENTHTLLHRVHKKCMAVHPQTRQLSLHPCDINNAYQQWKFNPIKPSWMEMRVQLSRKSLFLTLIIVTVIFIGWATLDVSMLSTAGRNKPKRARHVRKLWSNITHSYDTFAYLAREANSSDLFKHQIPVDRDVPDTRSESCRTKTYHLEEGLKTSVIITFCNESRSALLRTLTSILNRTPHDLLEEIIVIDDYSAVDVELEFLRKYHRKIYVFRNDKHEGLIQSRNIGAQIAVGHYLVFLDSHCEVNVGWLEPLIHKVEAFKGTIVSPILDVIDGKSLQYRTGSTKLKGGFDWNLQFKWIGVSEEELESRSFQENMSYRSPTIPGGVFLINREWFFQLHGFNSNLKVYGGESLELSLKTWMCGGQIEISICSRVGHVFRRKHSFEFPDGIRNTMLHNKKCIAESWLDDYKFFYYSLEPNAQLIQINSSSIESAKQIKQSLQCRSILWYLQNVFQELRIPSDQNLAFGELKNGKKCLEVDMWKNVIVDGCQTDDILDTEKFQ</sequence>
<evidence type="ECO:0000256" key="19">
    <source>
        <dbReference type="ARBA" id="ARBA00068293"/>
    </source>
</evidence>
<evidence type="ECO:0000313" key="24">
    <source>
        <dbReference type="Proteomes" id="UP001151699"/>
    </source>
</evidence>
<keyword evidence="9" id="KW-0430">Lectin</keyword>
<keyword evidence="24" id="KW-1185">Reference proteome</keyword>
<dbReference type="PANTHER" id="PTHR11675:SF68">
    <property type="entry name" value="N-ACETYLGALACTOSAMINYLTRANSFERASE 7"/>
    <property type="match status" value="1"/>
</dbReference>
<evidence type="ECO:0000256" key="16">
    <source>
        <dbReference type="ARBA" id="ARBA00044237"/>
    </source>
</evidence>
<dbReference type="InterPro" id="IPR029044">
    <property type="entry name" value="Nucleotide-diphossugar_trans"/>
</dbReference>
<keyword evidence="11 21" id="KW-1133">Transmembrane helix</keyword>
<evidence type="ECO:0000256" key="14">
    <source>
        <dbReference type="ARBA" id="ARBA00023157"/>
    </source>
</evidence>
<evidence type="ECO:0000256" key="7">
    <source>
        <dbReference type="ARBA" id="ARBA00022692"/>
    </source>
</evidence>
<dbReference type="InterPro" id="IPR001173">
    <property type="entry name" value="Glyco_trans_2-like"/>
</dbReference>
<dbReference type="Pfam" id="PF00535">
    <property type="entry name" value="Glycos_transf_2"/>
    <property type="match status" value="2"/>
</dbReference>
<comment type="similarity">
    <text evidence="4">Belongs to the glycosyltransferase 2 family. GalNAc-T subfamily.</text>
</comment>
<dbReference type="GO" id="GO:0006493">
    <property type="term" value="P:protein O-linked glycosylation"/>
    <property type="evidence" value="ECO:0007669"/>
    <property type="project" value="TreeGrafter"/>
</dbReference>
<dbReference type="Proteomes" id="UP001151699">
    <property type="component" value="Chromosome X"/>
</dbReference>
<feature type="transmembrane region" description="Helical" evidence="21">
    <location>
        <begin position="593"/>
        <end position="615"/>
    </location>
</feature>
<dbReference type="CDD" id="cd02510">
    <property type="entry name" value="pp-GalNAc-T"/>
    <property type="match status" value="1"/>
</dbReference>
<dbReference type="InterPro" id="IPR027791">
    <property type="entry name" value="Galactosyl_T_C"/>
</dbReference>
<dbReference type="InterPro" id="IPR000772">
    <property type="entry name" value="Ricin_B_lectin"/>
</dbReference>
<keyword evidence="8" id="KW-0479">Metal-binding</keyword>
<dbReference type="Pfam" id="PF00652">
    <property type="entry name" value="Ricin_B_lectin"/>
    <property type="match status" value="1"/>
</dbReference>
<evidence type="ECO:0000313" key="23">
    <source>
        <dbReference type="EMBL" id="KAJ6638008.1"/>
    </source>
</evidence>
<dbReference type="PROSITE" id="PS50231">
    <property type="entry name" value="RICIN_B_LECTIN"/>
    <property type="match status" value="1"/>
</dbReference>
<evidence type="ECO:0000256" key="17">
    <source>
        <dbReference type="ARBA" id="ARBA00044259"/>
    </source>
</evidence>
<evidence type="ECO:0000256" key="11">
    <source>
        <dbReference type="ARBA" id="ARBA00022989"/>
    </source>
</evidence>
<comment type="cofactor">
    <cofactor evidence="1">
        <name>Mn(2+)</name>
        <dbReference type="ChEBI" id="CHEBI:29035"/>
    </cofactor>
</comment>
<comment type="pathway">
    <text evidence="3">Protein modification; protein glycosylation.</text>
</comment>
<keyword evidence="14" id="KW-1015">Disulfide bond</keyword>
<keyword evidence="5" id="KW-0328">Glycosyltransferase</keyword>
<dbReference type="GO" id="GO:0030246">
    <property type="term" value="F:carbohydrate binding"/>
    <property type="evidence" value="ECO:0007669"/>
    <property type="project" value="UniProtKB-KW"/>
</dbReference>
<evidence type="ECO:0000256" key="4">
    <source>
        <dbReference type="ARBA" id="ARBA00005680"/>
    </source>
</evidence>
<evidence type="ECO:0000256" key="3">
    <source>
        <dbReference type="ARBA" id="ARBA00004922"/>
    </source>
</evidence>
<evidence type="ECO:0000256" key="6">
    <source>
        <dbReference type="ARBA" id="ARBA00022679"/>
    </source>
</evidence>
<reference evidence="23" key="1">
    <citation type="submission" date="2022-07" db="EMBL/GenBank/DDBJ databases">
        <authorList>
            <person name="Trinca V."/>
            <person name="Uliana J.V.C."/>
            <person name="Torres T.T."/>
            <person name="Ward R.J."/>
            <person name="Monesi N."/>
        </authorList>
    </citation>
    <scope>NUCLEOTIDE SEQUENCE</scope>
    <source>
        <strain evidence="23">HSMRA1968</strain>
        <tissue evidence="23">Whole embryos</tissue>
    </source>
</reference>
<dbReference type="OrthoDB" id="6072411at2759"/>
<dbReference type="SUPFAM" id="SSF50370">
    <property type="entry name" value="Ricin B-like lectins"/>
    <property type="match status" value="1"/>
</dbReference>
<evidence type="ECO:0000256" key="15">
    <source>
        <dbReference type="ARBA" id="ARBA00023211"/>
    </source>
</evidence>
<comment type="function">
    <text evidence="18">Glycopeptide transferase involved in O-linked oligosaccharide biosynthesis, which catalyzes the transfer of an N-acetyl-D-galactosamine residue to an already glycosylated peptide. In contrast to other proteins of the family, it does not act as a peptide transferase that transfers GalNAc onto serine or threonine residue on the protein receptor, but instead requires the prior addition of a GalNAc on a peptide before adding additional GalNAc moieties. Some peptide transferase activity is however not excluded, considering that its appropriate peptide substrate may remain unidentified.</text>
</comment>
<evidence type="ECO:0000256" key="1">
    <source>
        <dbReference type="ARBA" id="ARBA00001936"/>
    </source>
</evidence>
<dbReference type="GO" id="GO:0000139">
    <property type="term" value="C:Golgi membrane"/>
    <property type="evidence" value="ECO:0007669"/>
    <property type="project" value="UniProtKB-SubCell"/>
</dbReference>
<dbReference type="GO" id="GO:0046872">
    <property type="term" value="F:metal ion binding"/>
    <property type="evidence" value="ECO:0007669"/>
    <property type="project" value="UniProtKB-KW"/>
</dbReference>
<proteinExistence type="inferred from homology"/>